<reference evidence="1" key="1">
    <citation type="submission" date="2020-10" db="EMBL/GenBank/DDBJ databases">
        <authorList>
            <person name="Gilroy R."/>
        </authorList>
    </citation>
    <scope>NUCLEOTIDE SEQUENCE</scope>
    <source>
        <strain evidence="1">ChiHjej10B9-9673</strain>
    </source>
</reference>
<dbReference type="PANTHER" id="PTHR32325">
    <property type="entry name" value="BETA-ELIMINATING LYASE-LIKE PROTEIN-RELATED"/>
    <property type="match status" value="1"/>
</dbReference>
<dbReference type="Proteomes" id="UP000824001">
    <property type="component" value="Unassembled WGS sequence"/>
</dbReference>
<name>A0A9D1FCE1_9FIRM</name>
<accession>A0A9D1FCE1</accession>
<dbReference type="Gene3D" id="3.90.1150.10">
    <property type="entry name" value="Aspartate Aminotransferase, domain 1"/>
    <property type="match status" value="1"/>
</dbReference>
<dbReference type="InterPro" id="IPR015424">
    <property type="entry name" value="PyrdxlP-dep_Trfase"/>
</dbReference>
<comment type="caution">
    <text evidence="1">The sequence shown here is derived from an EMBL/GenBank/DDBJ whole genome shotgun (WGS) entry which is preliminary data.</text>
</comment>
<sequence length="59" mass="6872">EFTRLAIPRRVYTQSHFDMVVDAIAAVWERRSEIKRGYKIVWGPSVLRHFQASLAPAED</sequence>
<feature type="non-terminal residue" evidence="1">
    <location>
        <position position="1"/>
    </location>
</feature>
<proteinExistence type="predicted"/>
<evidence type="ECO:0000313" key="1">
    <source>
        <dbReference type="EMBL" id="HIS66365.1"/>
    </source>
</evidence>
<protein>
    <submittedName>
        <fullName evidence="1">Tyrosine phenol-lyase</fullName>
    </submittedName>
</protein>
<dbReference type="PANTHER" id="PTHR32325:SF4">
    <property type="entry name" value="TRYPTOPHANASE"/>
    <property type="match status" value="1"/>
</dbReference>
<reference evidence="1" key="2">
    <citation type="journal article" date="2021" name="PeerJ">
        <title>Extensive microbial diversity within the chicken gut microbiome revealed by metagenomics and culture.</title>
        <authorList>
            <person name="Gilroy R."/>
            <person name="Ravi A."/>
            <person name="Getino M."/>
            <person name="Pursley I."/>
            <person name="Horton D.L."/>
            <person name="Alikhan N.F."/>
            <person name="Baker D."/>
            <person name="Gharbi K."/>
            <person name="Hall N."/>
            <person name="Watson M."/>
            <person name="Adriaenssens E.M."/>
            <person name="Foster-Nyarko E."/>
            <person name="Jarju S."/>
            <person name="Secka A."/>
            <person name="Antonio M."/>
            <person name="Oren A."/>
            <person name="Chaudhuri R.R."/>
            <person name="La Ragione R."/>
            <person name="Hildebrand F."/>
            <person name="Pallen M.J."/>
        </authorList>
    </citation>
    <scope>NUCLEOTIDE SEQUENCE</scope>
    <source>
        <strain evidence="1">ChiHjej10B9-9673</strain>
    </source>
</reference>
<dbReference type="InterPro" id="IPR015422">
    <property type="entry name" value="PyrdxlP-dep_Trfase_small"/>
</dbReference>
<organism evidence="1 2">
    <name type="scientific">Candidatus Scatomorpha merdipullorum</name>
    <dbReference type="NCBI Taxonomy" id="2840927"/>
    <lineage>
        <taxon>Bacteria</taxon>
        <taxon>Bacillati</taxon>
        <taxon>Bacillota</taxon>
        <taxon>Clostridia</taxon>
        <taxon>Eubacteriales</taxon>
        <taxon>Candidatus Scatomorpha</taxon>
    </lineage>
</organism>
<dbReference type="EMBL" id="DVJK01000063">
    <property type="protein sequence ID" value="HIS66365.1"/>
    <property type="molecule type" value="Genomic_DNA"/>
</dbReference>
<gene>
    <name evidence="1" type="ORF">IAC18_02260</name>
</gene>
<dbReference type="AlphaFoldDB" id="A0A9D1FCE1"/>
<dbReference type="SUPFAM" id="SSF53383">
    <property type="entry name" value="PLP-dependent transferases"/>
    <property type="match status" value="1"/>
</dbReference>
<evidence type="ECO:0000313" key="2">
    <source>
        <dbReference type="Proteomes" id="UP000824001"/>
    </source>
</evidence>